<protein>
    <recommendedName>
        <fullName evidence="4">DUF4350 domain-containing protein</fullName>
    </recommendedName>
</protein>
<dbReference type="EMBL" id="BAAALS010000028">
    <property type="protein sequence ID" value="GAA1770413.1"/>
    <property type="molecule type" value="Genomic_DNA"/>
</dbReference>
<dbReference type="PROSITE" id="PS51257">
    <property type="entry name" value="PROKAR_LIPOPROTEIN"/>
    <property type="match status" value="1"/>
</dbReference>
<reference evidence="2 3" key="1">
    <citation type="journal article" date="2019" name="Int. J. Syst. Evol. Microbiol.">
        <title>The Global Catalogue of Microorganisms (GCM) 10K type strain sequencing project: providing services to taxonomists for standard genome sequencing and annotation.</title>
        <authorList>
            <consortium name="The Broad Institute Genomics Platform"/>
            <consortium name="The Broad Institute Genome Sequencing Center for Infectious Disease"/>
            <person name="Wu L."/>
            <person name="Ma J."/>
        </authorList>
    </citation>
    <scope>NUCLEOTIDE SEQUENCE [LARGE SCALE GENOMIC DNA]</scope>
    <source>
        <strain evidence="2 3">JCM 13249</strain>
    </source>
</reference>
<evidence type="ECO:0008006" key="4">
    <source>
        <dbReference type="Google" id="ProtNLM"/>
    </source>
</evidence>
<proteinExistence type="predicted"/>
<evidence type="ECO:0000313" key="2">
    <source>
        <dbReference type="EMBL" id="GAA1770413.1"/>
    </source>
</evidence>
<gene>
    <name evidence="2" type="ORF">GCM10009681_47270</name>
</gene>
<keyword evidence="1" id="KW-0472">Membrane</keyword>
<sequence length="318" mass="33756">MIARLLPTPFGLAALACLGLAGWALWSGGVFDTAVARDVRTSSVYAAPGVDLDEAAAERVIGYRHLVVIIMSPADDLRDTCHDVKRAAAGTLVVLLKADGGDDVDTYGCSTIDGGTLGRRAVVETTVSDGVDAFADRWLDAVKVVVVNYDQLVKLGYLPDGARTISPSLPRFLVAGAALGGVALGSLLLFVAARRAGRAVLATHTRREDAADSRTQFSAAAAVVAQQIIDLDGKYQLALAGKRVTNPEPVVAARGAKRAKRRRPGSPPDFAARYQTIAADYVTLFTDVAEADERRETDYSAYIKRAEALSARLRTLTQ</sequence>
<dbReference type="Proteomes" id="UP001500655">
    <property type="component" value="Unassembled WGS sequence"/>
</dbReference>
<name>A0ABN2KZM9_9ACTN</name>
<comment type="caution">
    <text evidence="2">The sequence shown here is derived from an EMBL/GenBank/DDBJ whole genome shotgun (WGS) entry which is preliminary data.</text>
</comment>
<accession>A0ABN2KZM9</accession>
<dbReference type="RefSeq" id="WP_344086127.1">
    <property type="nucleotide sequence ID" value="NZ_BAAALS010000028.1"/>
</dbReference>
<evidence type="ECO:0000256" key="1">
    <source>
        <dbReference type="SAM" id="Phobius"/>
    </source>
</evidence>
<organism evidence="2 3">
    <name type="scientific">Luedemannella helvata</name>
    <dbReference type="NCBI Taxonomy" id="349315"/>
    <lineage>
        <taxon>Bacteria</taxon>
        <taxon>Bacillati</taxon>
        <taxon>Actinomycetota</taxon>
        <taxon>Actinomycetes</taxon>
        <taxon>Micromonosporales</taxon>
        <taxon>Micromonosporaceae</taxon>
        <taxon>Luedemannella</taxon>
    </lineage>
</organism>
<keyword evidence="1" id="KW-0812">Transmembrane</keyword>
<keyword evidence="3" id="KW-1185">Reference proteome</keyword>
<keyword evidence="1" id="KW-1133">Transmembrane helix</keyword>
<evidence type="ECO:0000313" key="3">
    <source>
        <dbReference type="Proteomes" id="UP001500655"/>
    </source>
</evidence>
<feature type="transmembrane region" description="Helical" evidence="1">
    <location>
        <begin position="172"/>
        <end position="193"/>
    </location>
</feature>